<evidence type="ECO:0000313" key="4">
    <source>
        <dbReference type="Proteomes" id="UP000250140"/>
    </source>
</evidence>
<dbReference type="PANTHER" id="PTHR28532">
    <property type="entry name" value="GEO13458P1"/>
    <property type="match status" value="1"/>
</dbReference>
<evidence type="ECO:0000313" key="3">
    <source>
        <dbReference type="EMBL" id="OCL09925.1"/>
    </source>
</evidence>
<dbReference type="Proteomes" id="UP000250140">
    <property type="component" value="Unassembled WGS sequence"/>
</dbReference>
<dbReference type="AlphaFoldDB" id="A0A8E2F3I6"/>
<feature type="domain" description="Essential protein Yae1 N-terminal" evidence="2">
    <location>
        <begin position="20"/>
        <end position="58"/>
    </location>
</feature>
<gene>
    <name evidence="3" type="ORF">AOQ84DRAFT_272581</name>
</gene>
<reference evidence="3 4" key="1">
    <citation type="journal article" date="2016" name="Nat. Commun.">
        <title>Ectomycorrhizal ecology is imprinted in the genome of the dominant symbiotic fungus Cenococcum geophilum.</title>
        <authorList>
            <consortium name="DOE Joint Genome Institute"/>
            <person name="Peter M."/>
            <person name="Kohler A."/>
            <person name="Ohm R.A."/>
            <person name="Kuo A."/>
            <person name="Krutzmann J."/>
            <person name="Morin E."/>
            <person name="Arend M."/>
            <person name="Barry K.W."/>
            <person name="Binder M."/>
            <person name="Choi C."/>
            <person name="Clum A."/>
            <person name="Copeland A."/>
            <person name="Grisel N."/>
            <person name="Haridas S."/>
            <person name="Kipfer T."/>
            <person name="LaButti K."/>
            <person name="Lindquist E."/>
            <person name="Lipzen A."/>
            <person name="Maire R."/>
            <person name="Meier B."/>
            <person name="Mihaltcheva S."/>
            <person name="Molinier V."/>
            <person name="Murat C."/>
            <person name="Poggeler S."/>
            <person name="Quandt C.A."/>
            <person name="Sperisen C."/>
            <person name="Tritt A."/>
            <person name="Tisserant E."/>
            <person name="Crous P.W."/>
            <person name="Henrissat B."/>
            <person name="Nehls U."/>
            <person name="Egli S."/>
            <person name="Spatafora J.W."/>
            <person name="Grigoriev I.V."/>
            <person name="Martin F.M."/>
        </authorList>
    </citation>
    <scope>NUCLEOTIDE SEQUENCE [LARGE SCALE GENOMIC DNA]</scope>
    <source>
        <strain evidence="3 4">CBS 207.34</strain>
    </source>
</reference>
<protein>
    <submittedName>
        <fullName evidence="3">DUF1715-domain-containing protein</fullName>
    </submittedName>
</protein>
<organism evidence="3 4">
    <name type="scientific">Glonium stellatum</name>
    <dbReference type="NCBI Taxonomy" id="574774"/>
    <lineage>
        <taxon>Eukaryota</taxon>
        <taxon>Fungi</taxon>
        <taxon>Dikarya</taxon>
        <taxon>Ascomycota</taxon>
        <taxon>Pezizomycotina</taxon>
        <taxon>Dothideomycetes</taxon>
        <taxon>Pleosporomycetidae</taxon>
        <taxon>Gloniales</taxon>
        <taxon>Gloniaceae</taxon>
        <taxon>Glonium</taxon>
    </lineage>
</organism>
<dbReference type="InterPro" id="IPR052436">
    <property type="entry name" value="LTO1_adapter"/>
</dbReference>
<proteinExistence type="inferred from homology"/>
<dbReference type="InterPro" id="IPR019191">
    <property type="entry name" value="Essential_protein_Yae1_N"/>
</dbReference>
<evidence type="ECO:0000256" key="1">
    <source>
        <dbReference type="ARBA" id="ARBA00038090"/>
    </source>
</evidence>
<dbReference type="Pfam" id="PF09811">
    <property type="entry name" value="Yae1_N"/>
    <property type="match status" value="1"/>
</dbReference>
<dbReference type="PANTHER" id="PTHR28532:SF1">
    <property type="entry name" value="ORAL CANCER OVEREXPRESSED 1"/>
    <property type="match status" value="1"/>
</dbReference>
<evidence type="ECO:0000259" key="2">
    <source>
        <dbReference type="Pfam" id="PF09811"/>
    </source>
</evidence>
<accession>A0A8E2F3I6</accession>
<dbReference type="OrthoDB" id="48036at2759"/>
<name>A0A8E2F3I6_9PEZI</name>
<feature type="non-terminal residue" evidence="3">
    <location>
        <position position="1"/>
    </location>
</feature>
<sequence length="153" mass="17119">MGDDPFDSVLDLEETYYQEGYDLGVADGSRAGRTEGRVFGIEKGFEKFTAMGMLYGRAAVWASRLPRKKEQGKDDKNKAIIAQDEVLFNFLEGSSERLPPLAANPRLEKHIQTLFALVEPETFSTENTEEAVADFDDRLKRAGAKAKVIERIV</sequence>
<keyword evidence="4" id="KW-1185">Reference proteome</keyword>
<comment type="similarity">
    <text evidence="1">Belongs to the LTO1 family.</text>
</comment>
<dbReference type="EMBL" id="KV749336">
    <property type="protein sequence ID" value="OCL09925.1"/>
    <property type="molecule type" value="Genomic_DNA"/>
</dbReference>